<evidence type="ECO:0000259" key="4">
    <source>
        <dbReference type="Pfam" id="PF13399"/>
    </source>
</evidence>
<dbReference type="Gene3D" id="3.40.630.190">
    <property type="entry name" value="LCP protein"/>
    <property type="match status" value="1"/>
</dbReference>
<feature type="domain" description="LytR/CpsA/Psr regulator C-terminal" evidence="4">
    <location>
        <begin position="400"/>
        <end position="484"/>
    </location>
</feature>
<feature type="region of interest" description="Disordered" evidence="2">
    <location>
        <begin position="1"/>
        <end position="25"/>
    </location>
</feature>
<feature type="region of interest" description="Disordered" evidence="2">
    <location>
        <begin position="490"/>
        <end position="522"/>
    </location>
</feature>
<evidence type="ECO:0000259" key="3">
    <source>
        <dbReference type="Pfam" id="PF03816"/>
    </source>
</evidence>
<dbReference type="Proteomes" id="UP000095210">
    <property type="component" value="Chromosome"/>
</dbReference>
<dbReference type="NCBIfam" id="TIGR00350">
    <property type="entry name" value="lytR_cpsA_psr"/>
    <property type="match status" value="1"/>
</dbReference>
<dbReference type="InterPro" id="IPR027381">
    <property type="entry name" value="LytR/CpsA/Psr_C"/>
</dbReference>
<gene>
    <name evidence="5" type="ORF">TL08_23440</name>
</gene>
<accession>A0AAC9HU35</accession>
<organism evidence="5 6">
    <name type="scientific">Actinoalloteichus hymeniacidonis</name>
    <dbReference type="NCBI Taxonomy" id="340345"/>
    <lineage>
        <taxon>Bacteria</taxon>
        <taxon>Bacillati</taxon>
        <taxon>Actinomycetota</taxon>
        <taxon>Actinomycetes</taxon>
        <taxon>Pseudonocardiales</taxon>
        <taxon>Pseudonocardiaceae</taxon>
        <taxon>Actinoalloteichus</taxon>
    </lineage>
</organism>
<reference evidence="6" key="1">
    <citation type="submission" date="2016-03" db="EMBL/GenBank/DDBJ databases">
        <title>Complete genome sequence of the type strain Actinoalloteichus hymeniacidonis DSM 45092.</title>
        <authorList>
            <person name="Schaffert L."/>
            <person name="Albersmeier A."/>
            <person name="Winkler A."/>
            <person name="Kalinowski J."/>
            <person name="Zotchev S."/>
            <person name="Ruckert C."/>
        </authorList>
    </citation>
    <scope>NUCLEOTIDE SEQUENCE [LARGE SCALE GENOMIC DNA]</scope>
    <source>
        <strain evidence="6">HPA177(T) (DSM 45092(T))</strain>
    </source>
</reference>
<feature type="compositionally biased region" description="Low complexity" evidence="2">
    <location>
        <begin position="8"/>
        <end position="21"/>
    </location>
</feature>
<dbReference type="Pfam" id="PF13399">
    <property type="entry name" value="LytR_C"/>
    <property type="match status" value="1"/>
</dbReference>
<dbReference type="PANTHER" id="PTHR33392:SF6">
    <property type="entry name" value="POLYISOPRENYL-TEICHOIC ACID--PEPTIDOGLYCAN TEICHOIC ACID TRANSFERASE TAGU"/>
    <property type="match status" value="1"/>
</dbReference>
<proteinExistence type="inferred from homology"/>
<dbReference type="PANTHER" id="PTHR33392">
    <property type="entry name" value="POLYISOPRENYL-TEICHOIC ACID--PEPTIDOGLYCAN TEICHOIC ACID TRANSFERASE TAGU"/>
    <property type="match status" value="1"/>
</dbReference>
<evidence type="ECO:0000256" key="1">
    <source>
        <dbReference type="ARBA" id="ARBA00006068"/>
    </source>
</evidence>
<feature type="domain" description="Cell envelope-related transcriptional attenuator" evidence="3">
    <location>
        <begin position="127"/>
        <end position="296"/>
    </location>
</feature>
<dbReference type="EMBL" id="CP014859">
    <property type="protein sequence ID" value="AOS65468.1"/>
    <property type="molecule type" value="Genomic_DNA"/>
</dbReference>
<dbReference type="AlphaFoldDB" id="A0AAC9HU35"/>
<evidence type="ECO:0000256" key="2">
    <source>
        <dbReference type="SAM" id="MobiDB-lite"/>
    </source>
</evidence>
<keyword evidence="6" id="KW-1185">Reference proteome</keyword>
<evidence type="ECO:0000313" key="6">
    <source>
        <dbReference type="Proteomes" id="UP000095210"/>
    </source>
</evidence>
<evidence type="ECO:0000313" key="5">
    <source>
        <dbReference type="EMBL" id="AOS65468.1"/>
    </source>
</evidence>
<dbReference type="InterPro" id="IPR050922">
    <property type="entry name" value="LytR/CpsA/Psr_CW_biosynth"/>
</dbReference>
<comment type="similarity">
    <text evidence="1">Belongs to the LytR/CpsA/Psr (LCP) family.</text>
</comment>
<dbReference type="Gene3D" id="3.30.70.2390">
    <property type="match status" value="1"/>
</dbReference>
<name>A0AAC9HU35_9PSEU</name>
<protein>
    <submittedName>
        <fullName evidence="5">Transcriptional attenuator, LytR family</fullName>
    </submittedName>
</protein>
<dbReference type="InterPro" id="IPR004474">
    <property type="entry name" value="LytR_CpsA_psr"/>
</dbReference>
<dbReference type="RefSeq" id="WP_157421269.1">
    <property type="nucleotide sequence ID" value="NZ_CP014859.1"/>
</dbReference>
<sequence length="522" mass="54740">MEPTQPIARTPSAAAAVTAAEEPPRRSAGAKFAMRAAKTAVALVSVAVVSVTGYSWATYTAFDSGLVTSDVFGNRENGRTQGPNPLEDGMDLLLVGNDSRTDNQGNPLDADVLASLGASDDEGGDLTDTLIMVRIPPGGEQVSAVSFPRDSYVNVPGYGMNKINSAFGYGKRAAHDSLVAQGVTDEKQLHQESSDEGRQLLVQTLEELTGVTIDHYAEVNLLGFSEITEAVGGVEVCLLEPVDEYRSGAKFDAGKQTISGVDALRFVRQRYGLPNSDLDRVVRQQVFMAGLANKVLSADTLANPGKLSELINAVQSSVVLDSNFNIQTFLEHAQNIAGGNMDFQTIPVGAFIKDDVGQDVIQMDPAQVQQFMKELGGPPAEEPEPADNASEEASIVDPASITVEVYNAGGIPGLAAEVMAQLTSSGYLQGVTDNANPRVASVVRYATGEEANGQSVADALGGLIVEEDAALAPGTVDVILGEDYTTSVSNFAPLPGQETGTGTEGEAEKEQEITADGTVCVH</sequence>
<dbReference type="KEGG" id="ahm:TL08_23440"/>
<dbReference type="Pfam" id="PF03816">
    <property type="entry name" value="LytR_cpsA_psr"/>
    <property type="match status" value="1"/>
</dbReference>